<dbReference type="EMBL" id="BMMX01000039">
    <property type="protein sequence ID" value="GGL12665.1"/>
    <property type="molecule type" value="Genomic_DNA"/>
</dbReference>
<sequence>MTIHDTVTVYDSSHLIDAGAGHRCPHGGAAVLRPDGDRRARVRPPQVPTREPLR</sequence>
<evidence type="ECO:0000313" key="3">
    <source>
        <dbReference type="Proteomes" id="UP000656042"/>
    </source>
</evidence>
<accession>A0A8J3FRK9</accession>
<gene>
    <name evidence="2" type="ORF">GCM10012284_54200</name>
</gene>
<comment type="caution">
    <text evidence="2">The sequence shown here is derived from an EMBL/GenBank/DDBJ whole genome shotgun (WGS) entry which is preliminary data.</text>
</comment>
<dbReference type="RefSeq" id="WP_189082153.1">
    <property type="nucleotide sequence ID" value="NZ_BMMX01000039.1"/>
</dbReference>
<name>A0A8J3FRK9_9ACTN</name>
<keyword evidence="3" id="KW-1185">Reference proteome</keyword>
<reference evidence="2" key="2">
    <citation type="submission" date="2020-09" db="EMBL/GenBank/DDBJ databases">
        <authorList>
            <person name="Sun Q."/>
            <person name="Zhou Y."/>
        </authorList>
    </citation>
    <scope>NUCLEOTIDE SEQUENCE</scope>
    <source>
        <strain evidence="2">CGMCC 4.7299</strain>
    </source>
</reference>
<proteinExistence type="predicted"/>
<organism evidence="2 3">
    <name type="scientific">Mangrovihabitans endophyticus</name>
    <dbReference type="NCBI Taxonomy" id="1751298"/>
    <lineage>
        <taxon>Bacteria</taxon>
        <taxon>Bacillati</taxon>
        <taxon>Actinomycetota</taxon>
        <taxon>Actinomycetes</taxon>
        <taxon>Micromonosporales</taxon>
        <taxon>Micromonosporaceae</taxon>
        <taxon>Mangrovihabitans</taxon>
    </lineage>
</organism>
<evidence type="ECO:0000313" key="2">
    <source>
        <dbReference type="EMBL" id="GGL12665.1"/>
    </source>
</evidence>
<reference evidence="2" key="1">
    <citation type="journal article" date="2014" name="Int. J. Syst. Evol. Microbiol.">
        <title>Complete genome sequence of Corynebacterium casei LMG S-19264T (=DSM 44701T), isolated from a smear-ripened cheese.</title>
        <authorList>
            <consortium name="US DOE Joint Genome Institute (JGI-PGF)"/>
            <person name="Walter F."/>
            <person name="Albersmeier A."/>
            <person name="Kalinowski J."/>
            <person name="Ruckert C."/>
        </authorList>
    </citation>
    <scope>NUCLEOTIDE SEQUENCE</scope>
    <source>
        <strain evidence="2">CGMCC 4.7299</strain>
    </source>
</reference>
<protein>
    <submittedName>
        <fullName evidence="2">Uncharacterized protein</fullName>
    </submittedName>
</protein>
<dbReference type="AlphaFoldDB" id="A0A8J3FRK9"/>
<feature type="region of interest" description="Disordered" evidence="1">
    <location>
        <begin position="18"/>
        <end position="54"/>
    </location>
</feature>
<dbReference type="Proteomes" id="UP000656042">
    <property type="component" value="Unassembled WGS sequence"/>
</dbReference>
<evidence type="ECO:0000256" key="1">
    <source>
        <dbReference type="SAM" id="MobiDB-lite"/>
    </source>
</evidence>